<sequence length="71" mass="7842">MRASIYFLIAATLIVFGCAAQKTQRDRDVEQCTYGAVVPRNFDTPAKRRQYIQTVAVPACLKAKGYAEGSL</sequence>
<keyword evidence="3" id="KW-1185">Reference proteome</keyword>
<proteinExistence type="predicted"/>
<feature type="signal peptide" evidence="1">
    <location>
        <begin position="1"/>
        <end position="19"/>
    </location>
</feature>
<reference evidence="2 3" key="1">
    <citation type="journal article" date="2006" name="Int. J. Syst. Evol. Microbiol.">
        <title>Dyella yeojuensis sp. nov., isolated from greenhouse soil in Korea.</title>
        <authorList>
            <person name="Kim B.Y."/>
            <person name="Weon H.Y."/>
            <person name="Lee K.H."/>
            <person name="Seok S.J."/>
            <person name="Kwon S.W."/>
            <person name="Go S.J."/>
            <person name="Stackebrandt E."/>
        </authorList>
    </citation>
    <scope>NUCLEOTIDE SEQUENCE [LARGE SCALE GENOMIC DNA]</scope>
    <source>
        <strain evidence="2 3">DSM 17673</strain>
    </source>
</reference>
<protein>
    <recommendedName>
        <fullName evidence="4">Lipoprotein</fullName>
    </recommendedName>
</protein>
<dbReference type="RefSeq" id="WP_166698058.1">
    <property type="nucleotide sequence ID" value="NZ_JAAQTL010000001.1"/>
</dbReference>
<gene>
    <name evidence="2" type="ORF">HBF32_02540</name>
</gene>
<name>A0A7X5QS34_9GAMM</name>
<feature type="chain" id="PRO_5030759966" description="Lipoprotein" evidence="1">
    <location>
        <begin position="20"/>
        <end position="71"/>
    </location>
</feature>
<dbReference type="EMBL" id="JAAQTL010000001">
    <property type="protein sequence ID" value="NID14340.1"/>
    <property type="molecule type" value="Genomic_DNA"/>
</dbReference>
<dbReference type="PROSITE" id="PS51257">
    <property type="entry name" value="PROKAR_LIPOPROTEIN"/>
    <property type="match status" value="1"/>
</dbReference>
<evidence type="ECO:0000256" key="1">
    <source>
        <dbReference type="SAM" id="SignalP"/>
    </source>
</evidence>
<comment type="caution">
    <text evidence="2">The sequence shown here is derived from an EMBL/GenBank/DDBJ whole genome shotgun (WGS) entry which is preliminary data.</text>
</comment>
<organism evidence="2 3">
    <name type="scientific">Luteibacter yeojuensis</name>
    <dbReference type="NCBI Taxonomy" id="345309"/>
    <lineage>
        <taxon>Bacteria</taxon>
        <taxon>Pseudomonadati</taxon>
        <taxon>Pseudomonadota</taxon>
        <taxon>Gammaproteobacteria</taxon>
        <taxon>Lysobacterales</taxon>
        <taxon>Rhodanobacteraceae</taxon>
        <taxon>Luteibacter</taxon>
    </lineage>
</organism>
<evidence type="ECO:0000313" key="3">
    <source>
        <dbReference type="Proteomes" id="UP000518878"/>
    </source>
</evidence>
<evidence type="ECO:0000313" key="2">
    <source>
        <dbReference type="EMBL" id="NID14340.1"/>
    </source>
</evidence>
<keyword evidence="1" id="KW-0732">Signal</keyword>
<dbReference type="Proteomes" id="UP000518878">
    <property type="component" value="Unassembled WGS sequence"/>
</dbReference>
<accession>A0A7X5QS34</accession>
<evidence type="ECO:0008006" key="4">
    <source>
        <dbReference type="Google" id="ProtNLM"/>
    </source>
</evidence>
<dbReference type="AlphaFoldDB" id="A0A7X5QS34"/>